<feature type="compositionally biased region" description="Low complexity" evidence="1">
    <location>
        <begin position="370"/>
        <end position="381"/>
    </location>
</feature>
<dbReference type="InterPro" id="IPR018392">
    <property type="entry name" value="LysM"/>
</dbReference>
<keyword evidence="2" id="KW-0732">Signal</keyword>
<feature type="signal peptide" evidence="2">
    <location>
        <begin position="1"/>
        <end position="24"/>
    </location>
</feature>
<proteinExistence type="predicted"/>
<dbReference type="EMBL" id="JACMSC010000006">
    <property type="protein sequence ID" value="KAG6519194.1"/>
    <property type="molecule type" value="Genomic_DNA"/>
</dbReference>
<feature type="chain" id="PRO_5035155152" description="LysM domain-containing protein" evidence="2">
    <location>
        <begin position="25"/>
        <end position="406"/>
    </location>
</feature>
<keyword evidence="5" id="KW-1185">Reference proteome</keyword>
<dbReference type="SMART" id="SM00257">
    <property type="entry name" value="LysM"/>
    <property type="match status" value="2"/>
</dbReference>
<evidence type="ECO:0000259" key="3">
    <source>
        <dbReference type="PROSITE" id="PS51782"/>
    </source>
</evidence>
<comment type="caution">
    <text evidence="4">The sequence shown here is derived from an EMBL/GenBank/DDBJ whole genome shotgun (WGS) entry which is preliminary data.</text>
</comment>
<dbReference type="PANTHER" id="PTHR33734:SF35">
    <property type="entry name" value="LYSM DOMAIN-CONTAINING GPI-ANCHORED PROTEIN 1"/>
    <property type="match status" value="1"/>
</dbReference>
<evidence type="ECO:0000256" key="2">
    <source>
        <dbReference type="SAM" id="SignalP"/>
    </source>
</evidence>
<dbReference type="Pfam" id="PF01476">
    <property type="entry name" value="LysM"/>
    <property type="match status" value="2"/>
</dbReference>
<dbReference type="CDD" id="cd00118">
    <property type="entry name" value="LysM"/>
    <property type="match status" value="1"/>
</dbReference>
<gene>
    <name evidence="4" type="ORF">ZIOFF_022686</name>
</gene>
<dbReference type="PANTHER" id="PTHR33734">
    <property type="entry name" value="LYSM DOMAIN-CONTAINING GPI-ANCHORED PROTEIN 2"/>
    <property type="match status" value="1"/>
</dbReference>
<feature type="domain" description="LysM" evidence="3">
    <location>
        <begin position="173"/>
        <end position="216"/>
    </location>
</feature>
<reference evidence="4 5" key="1">
    <citation type="submission" date="2020-08" db="EMBL/GenBank/DDBJ databases">
        <title>Plant Genome Project.</title>
        <authorList>
            <person name="Zhang R.-G."/>
        </authorList>
    </citation>
    <scope>NUCLEOTIDE SEQUENCE [LARGE SCALE GENOMIC DNA]</scope>
    <source>
        <tissue evidence="4">Rhizome</tissue>
    </source>
</reference>
<dbReference type="AlphaFoldDB" id="A0A8J5H9P7"/>
<dbReference type="PROSITE" id="PS51782">
    <property type="entry name" value="LYSM"/>
    <property type="match status" value="2"/>
</dbReference>
<feature type="domain" description="LysM" evidence="3">
    <location>
        <begin position="107"/>
        <end position="154"/>
    </location>
</feature>
<feature type="region of interest" description="Disordered" evidence="1">
    <location>
        <begin position="325"/>
        <end position="381"/>
    </location>
</feature>
<sequence>MEKKSLLLFFISSLLALLDGSAIAKSTIEPCSTSDSCLALLGYSLYADLKVAEVAALFQVDTVALLAANSIDFSLPDVDNRILPAGLFLRVPIACSCSGGIRRSVSTRYTLRPADTLASVVASVFSGLTSVDQIRDVNGIQDPSALDAGSTLVVPLPCVCFNSTDNFLPAVYLSYVVLKGDSVAAIAARYATTATDIMNVNSMGDPSIHPGDILAIPLPACTSTFQQFANDSGLLVANGSYAITAGHCIQCSCGPGNLNLYCTPSSLAVSCSSMQCGNSNLIIGNFTSQQTNSGCNVTSCDYGGFVNGSIFTSLTTTLQPQCPGGHQLPPVIPPPTTTLHGSYLGPSPSPAEAGGRIPSSSRPQTTQTFPGSSPASGPAGSISEAHFARPWSHMFCMLAISCFFLL</sequence>
<evidence type="ECO:0000313" key="5">
    <source>
        <dbReference type="Proteomes" id="UP000734854"/>
    </source>
</evidence>
<feature type="compositionally biased region" description="Polar residues" evidence="1">
    <location>
        <begin position="358"/>
        <end position="369"/>
    </location>
</feature>
<evidence type="ECO:0000256" key="1">
    <source>
        <dbReference type="SAM" id="MobiDB-lite"/>
    </source>
</evidence>
<name>A0A8J5H9P7_ZINOF</name>
<organism evidence="4 5">
    <name type="scientific">Zingiber officinale</name>
    <name type="common">Ginger</name>
    <name type="synonym">Amomum zingiber</name>
    <dbReference type="NCBI Taxonomy" id="94328"/>
    <lineage>
        <taxon>Eukaryota</taxon>
        <taxon>Viridiplantae</taxon>
        <taxon>Streptophyta</taxon>
        <taxon>Embryophyta</taxon>
        <taxon>Tracheophyta</taxon>
        <taxon>Spermatophyta</taxon>
        <taxon>Magnoliopsida</taxon>
        <taxon>Liliopsida</taxon>
        <taxon>Zingiberales</taxon>
        <taxon>Zingiberaceae</taxon>
        <taxon>Zingiber</taxon>
    </lineage>
</organism>
<accession>A0A8J5H9P7</accession>
<dbReference type="Proteomes" id="UP000734854">
    <property type="component" value="Unassembled WGS sequence"/>
</dbReference>
<protein>
    <recommendedName>
        <fullName evidence="3">LysM domain-containing protein</fullName>
    </recommendedName>
</protein>
<dbReference type="OrthoDB" id="2107166at2759"/>
<evidence type="ECO:0000313" key="4">
    <source>
        <dbReference type="EMBL" id="KAG6519194.1"/>
    </source>
</evidence>